<dbReference type="OrthoDB" id="6161812at2759"/>
<keyword evidence="16" id="KW-1185">Reference proteome</keyword>
<evidence type="ECO:0000256" key="11">
    <source>
        <dbReference type="SAM" id="MobiDB-lite"/>
    </source>
</evidence>
<evidence type="ECO:0000259" key="14">
    <source>
        <dbReference type="Pfam" id="PF23598"/>
    </source>
</evidence>
<evidence type="ECO:0000256" key="6">
    <source>
        <dbReference type="ARBA" id="ARBA00022667"/>
    </source>
</evidence>
<dbReference type="Gene3D" id="1.10.10.10">
    <property type="entry name" value="Winged helix-like DNA-binding domain superfamily/Winged helix DNA-binding domain"/>
    <property type="match status" value="1"/>
</dbReference>
<name>A0A8S0TW32_OLEEU</name>
<keyword evidence="7" id="KW-0677">Repeat</keyword>
<evidence type="ECO:0000256" key="1">
    <source>
        <dbReference type="ARBA" id="ARBA00002074"/>
    </source>
</evidence>
<keyword evidence="10" id="KW-0067">ATP-binding</keyword>
<evidence type="ECO:0000313" key="16">
    <source>
        <dbReference type="Proteomes" id="UP000594638"/>
    </source>
</evidence>
<dbReference type="InterPro" id="IPR055414">
    <property type="entry name" value="LRR_R13L4/SHOC2-like"/>
</dbReference>
<accession>A0A8S0TW32</accession>
<dbReference type="GO" id="GO:0043531">
    <property type="term" value="F:ADP binding"/>
    <property type="evidence" value="ECO:0007669"/>
    <property type="project" value="InterPro"/>
</dbReference>
<dbReference type="GO" id="GO:0005737">
    <property type="term" value="C:cytoplasm"/>
    <property type="evidence" value="ECO:0007669"/>
    <property type="project" value="UniProtKB-SubCell"/>
</dbReference>
<comment type="subcellular location">
    <subcellularLocation>
        <location evidence="2">Cytoplasm</location>
    </subcellularLocation>
</comment>
<dbReference type="InterPro" id="IPR027417">
    <property type="entry name" value="P-loop_NTPase"/>
</dbReference>
<dbReference type="Gene3D" id="3.80.10.10">
    <property type="entry name" value="Ribonuclease Inhibitor"/>
    <property type="match status" value="1"/>
</dbReference>
<dbReference type="InterPro" id="IPR036388">
    <property type="entry name" value="WH-like_DNA-bd_sf"/>
</dbReference>
<evidence type="ECO:0000256" key="9">
    <source>
        <dbReference type="ARBA" id="ARBA00022821"/>
    </source>
</evidence>
<evidence type="ECO:0000256" key="2">
    <source>
        <dbReference type="ARBA" id="ARBA00004496"/>
    </source>
</evidence>
<dbReference type="EMBL" id="CACTIH010007335">
    <property type="protein sequence ID" value="CAA3010149.1"/>
    <property type="molecule type" value="Genomic_DNA"/>
</dbReference>
<dbReference type="FunFam" id="3.40.50.300:FF:001091">
    <property type="entry name" value="Probable disease resistance protein At1g61300"/>
    <property type="match status" value="1"/>
</dbReference>
<dbReference type="Proteomes" id="UP000594638">
    <property type="component" value="Unassembled WGS sequence"/>
</dbReference>
<dbReference type="SUPFAM" id="SSF52540">
    <property type="entry name" value="P-loop containing nucleoside triphosphate hydrolases"/>
    <property type="match status" value="1"/>
</dbReference>
<evidence type="ECO:0000259" key="12">
    <source>
        <dbReference type="Pfam" id="PF00931"/>
    </source>
</evidence>
<gene>
    <name evidence="15" type="ORF">OLEA9_A040992</name>
</gene>
<keyword evidence="8" id="KW-0547">Nucleotide-binding</keyword>
<comment type="caution">
    <text evidence="15">The sequence shown here is derived from an EMBL/GenBank/DDBJ whole genome shotgun (WGS) entry which is preliminary data.</text>
</comment>
<evidence type="ECO:0000256" key="4">
    <source>
        <dbReference type="ARBA" id="ARBA00022490"/>
    </source>
</evidence>
<dbReference type="FunFam" id="1.10.10.10:FF:000322">
    <property type="entry name" value="Probable disease resistance protein At1g63360"/>
    <property type="match status" value="1"/>
</dbReference>
<feature type="domain" description="NB-ARC" evidence="12">
    <location>
        <begin position="154"/>
        <end position="323"/>
    </location>
</feature>
<evidence type="ECO:0000256" key="7">
    <source>
        <dbReference type="ARBA" id="ARBA00022737"/>
    </source>
</evidence>
<sequence length="864" mass="99049">MAYAALLSLTHVLQRTLKYDCSYLLPGEKQQINSVLKKVVYLQDFLDKFPQENIESIEGLERKISDAACQTEDIIESCIADRVLEESASHSGDIFTTSFHEIAKLIEEVDSIKIMAGKIEDESGIQEDSERNTSLPVGSLRTAPSGQSTMVGLDDAMAKIKDHLVNSSSKLEVVSIVGMGGIGKTTLAHKVYIDKYIEYHFHICAWCTVSQNYNAQKILLGLLDSMEKQIDGREKDIDQLGELLYKKLKGRRYLFVMDDVWDIEAWDSVKRYFPDDKAGSRILLTTRLENVANKISSRSHLHHVRFLNDEESWKLFHLKVFGKGFCPLELEEIGKKIAQNCGGLPLTVAVIGGLLSKTSKTPHYWRSIAKNLRSEITSNDEQCSKILSLSYKHLPYHLKGCYLYMGIFPEDHPINVKVLTKLWVAEGIIKPTCSKTLEDIGEEYLLDLFQRSLILVQKKGFSGKIKTCTIHDQLRDLCIREAQKEKFFHVSEPSFDVIQESTSMRRGLLPFSMSYVLEPRIKSRVPFQGRGGSTSAHGLNPRIKSRDLKPFFFFLIVEDSFDFSSLKVLHTDGTGDLENGIQVLVNVRYFSCYFGCDIASIYKFRNLQTIIFRCGVHKLPPEIWKMPQLRHVKLKYWSSLPDPPISEIKGEENSIIVLENLQTLSMINGFSWTEEVLKRIPNLRKLAICFEFEMESDWKEYLINNLVRLTKLESLTCLIRFEDSDYPVDNNFPVDITFLTSLRKLTLQGIKFDPSKLTILGSMPNLEEWEPNEEEFLKLKFLLLEQVELKHWIADSIHFPSLEHLKIFYCKLLDEIPVGFGEISTLQFIELYGSSSIVESAKKIEKAQLEWGNDAFKLYIKEYY</sequence>
<organism evidence="15 16">
    <name type="scientific">Olea europaea subsp. europaea</name>
    <dbReference type="NCBI Taxonomy" id="158383"/>
    <lineage>
        <taxon>Eukaryota</taxon>
        <taxon>Viridiplantae</taxon>
        <taxon>Streptophyta</taxon>
        <taxon>Embryophyta</taxon>
        <taxon>Tracheophyta</taxon>
        <taxon>Spermatophyta</taxon>
        <taxon>Magnoliopsida</taxon>
        <taxon>eudicotyledons</taxon>
        <taxon>Gunneridae</taxon>
        <taxon>Pentapetalae</taxon>
        <taxon>asterids</taxon>
        <taxon>lamiids</taxon>
        <taxon>Lamiales</taxon>
        <taxon>Oleaceae</taxon>
        <taxon>Oleeae</taxon>
        <taxon>Olea</taxon>
    </lineage>
</organism>
<dbReference type="PANTHER" id="PTHR23155">
    <property type="entry name" value="DISEASE RESISTANCE PROTEIN RP"/>
    <property type="match status" value="1"/>
</dbReference>
<dbReference type="InterPro" id="IPR002182">
    <property type="entry name" value="NB-ARC"/>
</dbReference>
<dbReference type="Gene3D" id="1.20.5.4130">
    <property type="match status" value="1"/>
</dbReference>
<dbReference type="SUPFAM" id="SSF52058">
    <property type="entry name" value="L domain-like"/>
    <property type="match status" value="1"/>
</dbReference>
<dbReference type="Gene3D" id="1.10.8.430">
    <property type="entry name" value="Helical domain of apoptotic protease-activating factors"/>
    <property type="match status" value="1"/>
</dbReference>
<dbReference type="Pfam" id="PF23598">
    <property type="entry name" value="LRR_14"/>
    <property type="match status" value="1"/>
</dbReference>
<evidence type="ECO:0000256" key="8">
    <source>
        <dbReference type="ARBA" id="ARBA00022741"/>
    </source>
</evidence>
<comment type="similarity">
    <text evidence="3">Belongs to the disease resistance NB-LRR family.</text>
</comment>
<dbReference type="InterPro" id="IPR042197">
    <property type="entry name" value="Apaf_helical"/>
</dbReference>
<feature type="compositionally biased region" description="Polar residues" evidence="11">
    <location>
        <begin position="132"/>
        <end position="143"/>
    </location>
</feature>
<feature type="domain" description="Disease resistance protein winged helix" evidence="13">
    <location>
        <begin position="407"/>
        <end position="478"/>
    </location>
</feature>
<feature type="region of interest" description="Disordered" evidence="11">
    <location>
        <begin position="123"/>
        <end position="143"/>
    </location>
</feature>
<evidence type="ECO:0000256" key="5">
    <source>
        <dbReference type="ARBA" id="ARBA00022614"/>
    </source>
</evidence>
<dbReference type="InterPro" id="IPR044974">
    <property type="entry name" value="Disease_R_plants"/>
</dbReference>
<dbReference type="Pfam" id="PF00931">
    <property type="entry name" value="NB-ARC"/>
    <property type="match status" value="1"/>
</dbReference>
<reference evidence="15 16" key="1">
    <citation type="submission" date="2019-12" db="EMBL/GenBank/DDBJ databases">
        <authorList>
            <person name="Alioto T."/>
            <person name="Alioto T."/>
            <person name="Gomez Garrido J."/>
        </authorList>
    </citation>
    <scope>NUCLEOTIDE SEQUENCE [LARGE SCALE GENOMIC DNA]</scope>
</reference>
<keyword evidence="5" id="KW-0433">Leucine-rich repeat</keyword>
<dbReference type="PANTHER" id="PTHR23155:SF1152">
    <property type="entry name" value="AAA+ ATPASE DOMAIN-CONTAINING PROTEIN"/>
    <property type="match status" value="1"/>
</dbReference>
<dbReference type="GO" id="GO:0051607">
    <property type="term" value="P:defense response to virus"/>
    <property type="evidence" value="ECO:0007669"/>
    <property type="project" value="UniProtKB-ARBA"/>
</dbReference>
<proteinExistence type="inferred from homology"/>
<evidence type="ECO:0000313" key="15">
    <source>
        <dbReference type="EMBL" id="CAA3010149.1"/>
    </source>
</evidence>
<dbReference type="GO" id="GO:0005524">
    <property type="term" value="F:ATP binding"/>
    <property type="evidence" value="ECO:0007669"/>
    <property type="project" value="UniProtKB-KW"/>
</dbReference>
<dbReference type="InterPro" id="IPR058922">
    <property type="entry name" value="WHD_DRP"/>
</dbReference>
<feature type="domain" description="Disease resistance R13L4/SHOC-2-like LRR" evidence="14">
    <location>
        <begin position="563"/>
        <end position="832"/>
    </location>
</feature>
<evidence type="ECO:0000256" key="3">
    <source>
        <dbReference type="ARBA" id="ARBA00008894"/>
    </source>
</evidence>
<keyword evidence="6" id="KW-0381">Hypersensitive response</keyword>
<keyword evidence="4" id="KW-0963">Cytoplasm</keyword>
<dbReference type="PRINTS" id="PR00364">
    <property type="entry name" value="DISEASERSIST"/>
</dbReference>
<dbReference type="InterPro" id="IPR032675">
    <property type="entry name" value="LRR_dom_sf"/>
</dbReference>
<dbReference type="AlphaFoldDB" id="A0A8S0TW32"/>
<dbReference type="Gene3D" id="3.40.50.300">
    <property type="entry name" value="P-loop containing nucleotide triphosphate hydrolases"/>
    <property type="match status" value="1"/>
</dbReference>
<dbReference type="Gramene" id="OE9A040992T1">
    <property type="protein sequence ID" value="OE9A040992C1"/>
    <property type="gene ID" value="OE9A040992"/>
</dbReference>
<protein>
    <submittedName>
        <fullName evidence="15">Late blight resistance homolog R1A-10</fullName>
    </submittedName>
</protein>
<dbReference type="Pfam" id="PF23559">
    <property type="entry name" value="WHD_DRP"/>
    <property type="match status" value="1"/>
</dbReference>
<evidence type="ECO:0000259" key="13">
    <source>
        <dbReference type="Pfam" id="PF23559"/>
    </source>
</evidence>
<dbReference type="GO" id="GO:0009626">
    <property type="term" value="P:plant-type hypersensitive response"/>
    <property type="evidence" value="ECO:0007669"/>
    <property type="project" value="UniProtKB-KW"/>
</dbReference>
<comment type="function">
    <text evidence="1">Confers resistance to late blight (Phytophthora infestans) races carrying the avirulence gene Avr1. Resistance proteins guard the plant against pathogens that contain an appropriate avirulence protein via an indirect interaction with this avirulence protein. That triggers a defense system including the hypersensitive response, which restricts the pathogen growth.</text>
</comment>
<evidence type="ECO:0000256" key="10">
    <source>
        <dbReference type="ARBA" id="ARBA00022840"/>
    </source>
</evidence>
<keyword evidence="9" id="KW-0611">Plant defense</keyword>